<dbReference type="Proteomes" id="UP000663829">
    <property type="component" value="Unassembled WGS sequence"/>
</dbReference>
<dbReference type="EMBL" id="CAJNOQ010005440">
    <property type="protein sequence ID" value="CAF1098784.1"/>
    <property type="molecule type" value="Genomic_DNA"/>
</dbReference>
<evidence type="ECO:0000313" key="5">
    <source>
        <dbReference type="Proteomes" id="UP000663829"/>
    </source>
</evidence>
<evidence type="ECO:0000256" key="1">
    <source>
        <dbReference type="SAM" id="Coils"/>
    </source>
</evidence>
<evidence type="ECO:0000313" key="3">
    <source>
        <dbReference type="EMBL" id="CAF1098784.1"/>
    </source>
</evidence>
<dbReference type="OrthoDB" id="9991379at2759"/>
<keyword evidence="1" id="KW-0175">Coiled coil</keyword>
<feature type="coiled-coil region" evidence="1">
    <location>
        <begin position="105"/>
        <end position="139"/>
    </location>
</feature>
<protein>
    <submittedName>
        <fullName evidence="3">Uncharacterized protein</fullName>
    </submittedName>
</protein>
<comment type="caution">
    <text evidence="3">The sequence shown here is derived from an EMBL/GenBank/DDBJ whole genome shotgun (WGS) entry which is preliminary data.</text>
</comment>
<organism evidence="3 5">
    <name type="scientific">Didymodactylos carnosus</name>
    <dbReference type="NCBI Taxonomy" id="1234261"/>
    <lineage>
        <taxon>Eukaryota</taxon>
        <taxon>Metazoa</taxon>
        <taxon>Spiralia</taxon>
        <taxon>Gnathifera</taxon>
        <taxon>Rotifera</taxon>
        <taxon>Eurotatoria</taxon>
        <taxon>Bdelloidea</taxon>
        <taxon>Philodinida</taxon>
        <taxon>Philodinidae</taxon>
        <taxon>Didymodactylos</taxon>
    </lineage>
</organism>
<reference evidence="3" key="1">
    <citation type="submission" date="2021-02" db="EMBL/GenBank/DDBJ databases">
        <authorList>
            <person name="Nowell W R."/>
        </authorList>
    </citation>
    <scope>NUCLEOTIDE SEQUENCE</scope>
</reference>
<keyword evidence="5" id="KW-1185">Reference proteome</keyword>
<dbReference type="EMBL" id="CAJOBC010005440">
    <property type="protein sequence ID" value="CAF3863844.1"/>
    <property type="molecule type" value="Genomic_DNA"/>
</dbReference>
<evidence type="ECO:0000256" key="2">
    <source>
        <dbReference type="SAM" id="MobiDB-lite"/>
    </source>
</evidence>
<gene>
    <name evidence="3" type="ORF">GPM918_LOCUS18639</name>
    <name evidence="4" type="ORF">SRO942_LOCUS18636</name>
</gene>
<proteinExistence type="predicted"/>
<dbReference type="AlphaFoldDB" id="A0A814NXP0"/>
<accession>A0A814NXP0</accession>
<evidence type="ECO:0000313" key="4">
    <source>
        <dbReference type="EMBL" id="CAF3863844.1"/>
    </source>
</evidence>
<dbReference type="Proteomes" id="UP000681722">
    <property type="component" value="Unassembled WGS sequence"/>
</dbReference>
<feature type="compositionally biased region" description="Acidic residues" evidence="2">
    <location>
        <begin position="238"/>
        <end position="250"/>
    </location>
</feature>
<sequence length="522" mass="60549">MATARRSNTNGDPCALCKKNHNRIKTSVCQCKHCALPMCIDCMKLHNDEVNDTVNYMQDQYNETKLIIEAKQNMITNISRDSIKDISLWFENYLNELILHQQKILSGIEKEKIQAQAQMDNINDKLQEIGSEIRTLTKSGIFQATHIDNLKIKLINVQKSLQTFDVTKDVHMPCNLPKYEISFQSRMDNNRSTRNIENEIVHSKSSDKTVVLNKNENEANFVLQNVRPRSAVHVNTNADDDDDDDNEESPEYSSFNSHNLDVWFRTQTSLKTRYEVDRIANDGQNLLFSSTGRPDYLVYYNLYQKVGERTCNWCHSRILDLIWCANIERYLCATLNGVYSVEYTNKFKIKFAINGTWTFVRISCNQDYIWTWINSSNPYFDGIKIYSKLFHQVNTIDFNVPHIGKFVSNSFSFCVDSHIFAALCGRQRRNDKREVFHVTFCDLNMVKIRSIMLGECGGNVEIRNDYNGNFFITTGMKKLWILKSTGEKRSIKLEHTSYVLAIINEREIIVGNGQYTLEYLKG</sequence>
<name>A0A814NXP0_9BILA</name>
<feature type="region of interest" description="Disordered" evidence="2">
    <location>
        <begin position="232"/>
        <end position="254"/>
    </location>
</feature>